<evidence type="ECO:0000256" key="1">
    <source>
        <dbReference type="SAM" id="MobiDB-lite"/>
    </source>
</evidence>
<evidence type="ECO:0000313" key="2">
    <source>
        <dbReference type="EMBL" id="MVU76901.1"/>
    </source>
</evidence>
<feature type="region of interest" description="Disordered" evidence="1">
    <location>
        <begin position="162"/>
        <end position="181"/>
    </location>
</feature>
<keyword evidence="3" id="KW-1185">Reference proteome</keyword>
<gene>
    <name evidence="2" type="ORF">GPX89_06540</name>
</gene>
<reference evidence="2 3" key="1">
    <citation type="submission" date="2019-12" db="EMBL/GenBank/DDBJ databases">
        <title>Nocardia sp. nov. ET3-3 isolated from soil.</title>
        <authorList>
            <person name="Kanchanasin P."/>
            <person name="Tanasupawat S."/>
            <person name="Yuki M."/>
            <person name="Kudo T."/>
        </authorList>
    </citation>
    <scope>NUCLEOTIDE SEQUENCE [LARGE SCALE GENOMIC DNA]</scope>
    <source>
        <strain evidence="2 3">ET3-3</strain>
    </source>
</reference>
<evidence type="ECO:0000313" key="3">
    <source>
        <dbReference type="Proteomes" id="UP000466794"/>
    </source>
</evidence>
<proteinExistence type="predicted"/>
<dbReference type="EMBL" id="WRPP01000001">
    <property type="protein sequence ID" value="MVU76901.1"/>
    <property type="molecule type" value="Genomic_DNA"/>
</dbReference>
<evidence type="ECO:0008006" key="4">
    <source>
        <dbReference type="Google" id="ProtNLM"/>
    </source>
</evidence>
<accession>A0A7K1URE7</accession>
<comment type="caution">
    <text evidence="2">The sequence shown here is derived from an EMBL/GenBank/DDBJ whole genome shotgun (WGS) entry which is preliminary data.</text>
</comment>
<dbReference type="Proteomes" id="UP000466794">
    <property type="component" value="Unassembled WGS sequence"/>
</dbReference>
<name>A0A7K1URE7_9NOCA</name>
<organism evidence="2 3">
    <name type="scientific">Nocardia terrae</name>
    <dbReference type="NCBI Taxonomy" id="2675851"/>
    <lineage>
        <taxon>Bacteria</taxon>
        <taxon>Bacillati</taxon>
        <taxon>Actinomycetota</taxon>
        <taxon>Actinomycetes</taxon>
        <taxon>Mycobacteriales</taxon>
        <taxon>Nocardiaceae</taxon>
        <taxon>Nocardia</taxon>
    </lineage>
</organism>
<sequence>MAVTIEAPPREVWPWLVQMGYDRAGWYSWDHLDNGGRHSADWIHPEWQLLEVSDWLTVWSPHGPADAWEVVALEPERFLGLYGGSDLRGRPFLRVEARPHIYIEGLWGFLLTELPGDRTRLVVSGYQSGRPRLLWALGDYFVYPPMHWTMQTRQFANIARRAERDRARRPFGRPRTRESAR</sequence>
<dbReference type="AlphaFoldDB" id="A0A7K1URE7"/>
<protein>
    <recommendedName>
        <fullName evidence="4">SRPBCC family protein</fullName>
    </recommendedName>
</protein>